<evidence type="ECO:0000256" key="1">
    <source>
        <dbReference type="ARBA" id="ARBA00004123"/>
    </source>
</evidence>
<dbReference type="EMBL" id="KL367675">
    <property type="protein sequence ID" value="KFD60340.1"/>
    <property type="molecule type" value="Genomic_DNA"/>
</dbReference>
<dbReference type="SUPFAM" id="SSF46689">
    <property type="entry name" value="Homeodomain-like"/>
    <property type="match status" value="1"/>
</dbReference>
<name>A0A085MSZ4_9BILA</name>
<dbReference type="InterPro" id="IPR009057">
    <property type="entry name" value="Homeodomain-like_sf"/>
</dbReference>
<dbReference type="AlphaFoldDB" id="A0A085MSZ4"/>
<dbReference type="Pfam" id="PF03221">
    <property type="entry name" value="HTH_Tnp_Tc5"/>
    <property type="match status" value="1"/>
</dbReference>
<feature type="domain" description="HTH CENPB-type" evidence="3">
    <location>
        <begin position="2"/>
        <end position="41"/>
    </location>
</feature>
<sequence>MEKMEKLLNIWIEDLHQRNCPCSLMAIQTKALTLLEDLKEKEGPSAESETFTAIGVGLNVSRNVLNYITYG</sequence>
<reference evidence="4" key="1">
    <citation type="journal article" date="2014" name="Nat. Genet.">
        <title>Genome and transcriptome of the porcine whipworm Trichuris suis.</title>
        <authorList>
            <person name="Jex A.R."/>
            <person name="Nejsum P."/>
            <person name="Schwarz E.M."/>
            <person name="Hu L."/>
            <person name="Young N.D."/>
            <person name="Hall R.S."/>
            <person name="Korhonen P.K."/>
            <person name="Liao S."/>
            <person name="Thamsborg S."/>
            <person name="Xia J."/>
            <person name="Xu P."/>
            <person name="Wang S."/>
            <person name="Scheerlinck J.P."/>
            <person name="Hofmann A."/>
            <person name="Sternberg P.W."/>
            <person name="Wang J."/>
            <person name="Gasser R.B."/>
        </authorList>
    </citation>
    <scope>NUCLEOTIDE SEQUENCE [LARGE SCALE GENOMIC DNA]</scope>
    <source>
        <strain evidence="4">DCEP-RM93F</strain>
    </source>
</reference>
<evidence type="ECO:0000259" key="3">
    <source>
        <dbReference type="Pfam" id="PF03221"/>
    </source>
</evidence>
<dbReference type="GO" id="GO:0005634">
    <property type="term" value="C:nucleus"/>
    <property type="evidence" value="ECO:0007669"/>
    <property type="project" value="UniProtKB-SubCell"/>
</dbReference>
<proteinExistence type="predicted"/>
<dbReference type="InterPro" id="IPR006600">
    <property type="entry name" value="HTH_CenpB_DNA-bd_dom"/>
</dbReference>
<dbReference type="GO" id="GO:0003677">
    <property type="term" value="F:DNA binding"/>
    <property type="evidence" value="ECO:0007669"/>
    <property type="project" value="UniProtKB-KW"/>
</dbReference>
<protein>
    <recommendedName>
        <fullName evidence="3">HTH CENPB-type domain-containing protein</fullName>
    </recommendedName>
</protein>
<evidence type="ECO:0000313" key="4">
    <source>
        <dbReference type="EMBL" id="KFD60340.1"/>
    </source>
</evidence>
<gene>
    <name evidence="4" type="ORF">M514_27488</name>
</gene>
<dbReference type="Gene3D" id="1.10.10.60">
    <property type="entry name" value="Homeodomain-like"/>
    <property type="match status" value="1"/>
</dbReference>
<evidence type="ECO:0000256" key="2">
    <source>
        <dbReference type="ARBA" id="ARBA00023125"/>
    </source>
</evidence>
<dbReference type="Proteomes" id="UP000030758">
    <property type="component" value="Unassembled WGS sequence"/>
</dbReference>
<comment type="subcellular location">
    <subcellularLocation>
        <location evidence="1">Nucleus</location>
    </subcellularLocation>
</comment>
<keyword evidence="2" id="KW-0238">DNA-binding</keyword>
<organism evidence="4">
    <name type="scientific">Trichuris suis</name>
    <name type="common">pig whipworm</name>
    <dbReference type="NCBI Taxonomy" id="68888"/>
    <lineage>
        <taxon>Eukaryota</taxon>
        <taxon>Metazoa</taxon>
        <taxon>Ecdysozoa</taxon>
        <taxon>Nematoda</taxon>
        <taxon>Enoplea</taxon>
        <taxon>Dorylaimia</taxon>
        <taxon>Trichinellida</taxon>
        <taxon>Trichuridae</taxon>
        <taxon>Trichuris</taxon>
    </lineage>
</organism>
<accession>A0A085MSZ4</accession>